<gene>
    <name evidence="5" type="ORF">KZJ38_05880</name>
</gene>
<keyword evidence="3" id="KW-0804">Transcription</keyword>
<organism evidence="5 6">
    <name type="scientific">Paraburkholderia edwinii</name>
    <dbReference type="NCBI Taxonomy" id="2861782"/>
    <lineage>
        <taxon>Bacteria</taxon>
        <taxon>Pseudomonadati</taxon>
        <taxon>Pseudomonadota</taxon>
        <taxon>Betaproteobacteria</taxon>
        <taxon>Burkholderiales</taxon>
        <taxon>Burkholderiaceae</taxon>
        <taxon>Paraburkholderia</taxon>
    </lineage>
</organism>
<dbReference type="Proteomes" id="UP000826462">
    <property type="component" value="Chromosome 1"/>
</dbReference>
<dbReference type="InterPro" id="IPR037923">
    <property type="entry name" value="HTH-like"/>
</dbReference>
<dbReference type="SUPFAM" id="SSF46689">
    <property type="entry name" value="Homeodomain-like"/>
    <property type="match status" value="2"/>
</dbReference>
<evidence type="ECO:0000256" key="3">
    <source>
        <dbReference type="ARBA" id="ARBA00023163"/>
    </source>
</evidence>
<reference evidence="5 6" key="1">
    <citation type="submission" date="2021-07" db="EMBL/GenBank/DDBJ databases">
        <title>Paraburkholderia edwinii protects Aspergillus sp. from phenazines by acting as a toxin sponge.</title>
        <authorList>
            <person name="Dahlstrom K.M."/>
            <person name="Newman D.K."/>
        </authorList>
    </citation>
    <scope>NUCLEOTIDE SEQUENCE [LARGE SCALE GENOMIC DNA]</scope>
    <source>
        <strain evidence="5 6">Pe01</strain>
    </source>
</reference>
<dbReference type="RefSeq" id="WP_219799211.1">
    <property type="nucleotide sequence ID" value="NZ_CP080095.1"/>
</dbReference>
<dbReference type="InterPro" id="IPR018060">
    <property type="entry name" value="HTH_AraC"/>
</dbReference>
<dbReference type="InterPro" id="IPR050204">
    <property type="entry name" value="AraC_XylS_family_regulators"/>
</dbReference>
<dbReference type="InterPro" id="IPR003313">
    <property type="entry name" value="AraC-bd"/>
</dbReference>
<dbReference type="PANTHER" id="PTHR46796">
    <property type="entry name" value="HTH-TYPE TRANSCRIPTIONAL ACTIVATOR RHAS-RELATED"/>
    <property type="match status" value="1"/>
</dbReference>
<keyword evidence="2" id="KW-0238">DNA-binding</keyword>
<feature type="domain" description="HTH araC/xylS-type" evidence="4">
    <location>
        <begin position="184"/>
        <end position="281"/>
    </location>
</feature>
<evidence type="ECO:0000256" key="1">
    <source>
        <dbReference type="ARBA" id="ARBA00023015"/>
    </source>
</evidence>
<keyword evidence="1" id="KW-0805">Transcription regulation</keyword>
<dbReference type="SUPFAM" id="SSF51215">
    <property type="entry name" value="Regulatory protein AraC"/>
    <property type="match status" value="1"/>
</dbReference>
<dbReference type="PROSITE" id="PS01124">
    <property type="entry name" value="HTH_ARAC_FAMILY_2"/>
    <property type="match status" value="1"/>
</dbReference>
<proteinExistence type="predicted"/>
<name>A0ABX8ULY7_9BURK</name>
<evidence type="ECO:0000313" key="6">
    <source>
        <dbReference type="Proteomes" id="UP000826462"/>
    </source>
</evidence>
<accession>A0ABX8ULY7</accession>
<dbReference type="Pfam" id="PF12833">
    <property type="entry name" value="HTH_18"/>
    <property type="match status" value="1"/>
</dbReference>
<dbReference type="Pfam" id="PF02311">
    <property type="entry name" value="AraC_binding"/>
    <property type="match status" value="1"/>
</dbReference>
<evidence type="ECO:0000256" key="2">
    <source>
        <dbReference type="ARBA" id="ARBA00023125"/>
    </source>
</evidence>
<sequence length="282" mass="32177">MKENVDTSTLHDAMVPRFWRDDAFPFIEARAVHDGSHVCYAKHTHETFSIGVITHGACTYINERLREPIGVGSVVVINPGDVHACNPLGREPWSYRMLYVDVPWLAGLQHELGVSKSVDFRMFSTALTACGELYRGLNQLHTVLTTGAVDPLRKHCALLTFFAELQRRLNPVPESNSEHNYKLARAAEYIRENCTRTLKLDEICAAAELSASYLIRAFKRCYGMTPHMYLINRRIDYCRTQLRRGRTIAEVAIEAGFSDQAHLQRVFRQFMAATPGQYRRRT</sequence>
<dbReference type="InterPro" id="IPR009057">
    <property type="entry name" value="Homeodomain-like_sf"/>
</dbReference>
<dbReference type="Gene3D" id="1.10.10.60">
    <property type="entry name" value="Homeodomain-like"/>
    <property type="match status" value="2"/>
</dbReference>
<dbReference type="PANTHER" id="PTHR46796:SF2">
    <property type="entry name" value="TRANSCRIPTIONAL REGULATORY PROTEIN"/>
    <property type="match status" value="1"/>
</dbReference>
<evidence type="ECO:0000259" key="4">
    <source>
        <dbReference type="PROSITE" id="PS01124"/>
    </source>
</evidence>
<evidence type="ECO:0000313" key="5">
    <source>
        <dbReference type="EMBL" id="QYD69874.1"/>
    </source>
</evidence>
<protein>
    <submittedName>
        <fullName evidence="5">AraC family transcriptional regulator</fullName>
    </submittedName>
</protein>
<dbReference type="SMART" id="SM00342">
    <property type="entry name" value="HTH_ARAC"/>
    <property type="match status" value="1"/>
</dbReference>
<keyword evidence="6" id="KW-1185">Reference proteome</keyword>
<dbReference type="EMBL" id="CP080095">
    <property type="protein sequence ID" value="QYD69874.1"/>
    <property type="molecule type" value="Genomic_DNA"/>
</dbReference>